<keyword evidence="1" id="KW-1133">Transmembrane helix</keyword>
<name>A0A6G4XG23_9ACTN</name>
<keyword evidence="1" id="KW-0472">Membrane</keyword>
<organism evidence="2 3">
    <name type="scientific">Streptomyces mesophilus</name>
    <dbReference type="NCBI Taxonomy" id="1775132"/>
    <lineage>
        <taxon>Bacteria</taxon>
        <taxon>Bacillati</taxon>
        <taxon>Actinomycetota</taxon>
        <taxon>Actinomycetes</taxon>
        <taxon>Kitasatosporales</taxon>
        <taxon>Streptomycetaceae</taxon>
        <taxon>Streptomyces</taxon>
    </lineage>
</organism>
<evidence type="ECO:0000313" key="3">
    <source>
        <dbReference type="Proteomes" id="UP000481109"/>
    </source>
</evidence>
<feature type="transmembrane region" description="Helical" evidence="1">
    <location>
        <begin position="47"/>
        <end position="66"/>
    </location>
</feature>
<dbReference type="Pfam" id="PF25637">
    <property type="entry name" value="DUF7942"/>
    <property type="match status" value="1"/>
</dbReference>
<keyword evidence="1" id="KW-0812">Transmembrane</keyword>
<dbReference type="NCBIfam" id="NF046119">
    <property type="entry name" value="memb_SCO4225"/>
    <property type="match status" value="1"/>
</dbReference>
<protein>
    <submittedName>
        <fullName evidence="2">Uncharacterized protein</fullName>
    </submittedName>
</protein>
<dbReference type="InterPro" id="IPR057702">
    <property type="entry name" value="DUF7942"/>
</dbReference>
<dbReference type="RefSeq" id="WP_165331686.1">
    <property type="nucleotide sequence ID" value="NZ_JAAKZW010000029.1"/>
</dbReference>
<accession>A0A6G4XG23</accession>
<feature type="transmembrane region" description="Helical" evidence="1">
    <location>
        <begin position="78"/>
        <end position="100"/>
    </location>
</feature>
<keyword evidence="3" id="KW-1185">Reference proteome</keyword>
<dbReference type="Proteomes" id="UP000481109">
    <property type="component" value="Unassembled WGS sequence"/>
</dbReference>
<proteinExistence type="predicted"/>
<evidence type="ECO:0000313" key="2">
    <source>
        <dbReference type="EMBL" id="NGO76183.1"/>
    </source>
</evidence>
<comment type="caution">
    <text evidence="2">The sequence shown here is derived from an EMBL/GenBank/DDBJ whole genome shotgun (WGS) entry which is preliminary data.</text>
</comment>
<dbReference type="EMBL" id="JAAKZW010000029">
    <property type="protein sequence ID" value="NGO76183.1"/>
    <property type="molecule type" value="Genomic_DNA"/>
</dbReference>
<gene>
    <name evidence="2" type="ORF">G6045_10970</name>
</gene>
<evidence type="ECO:0000256" key="1">
    <source>
        <dbReference type="SAM" id="Phobius"/>
    </source>
</evidence>
<feature type="transmembrane region" description="Helical" evidence="1">
    <location>
        <begin position="12"/>
        <end position="35"/>
    </location>
</feature>
<dbReference type="PROSITE" id="PS51257">
    <property type="entry name" value="PROKAR_LIPOPROTEIN"/>
    <property type="match status" value="1"/>
</dbReference>
<dbReference type="AlphaFoldDB" id="A0A6G4XG23"/>
<reference evidence="2 3" key="1">
    <citation type="submission" date="2020-02" db="EMBL/GenBank/DDBJ databases">
        <title>Whole-genome analyses of novel actinobacteria.</title>
        <authorList>
            <person name="Sahin N."/>
            <person name="Tokatli A."/>
        </authorList>
    </citation>
    <scope>NUCLEOTIDE SEQUENCE [LARGE SCALE GENOMIC DNA]</scope>
    <source>
        <strain evidence="2 3">YC504</strain>
    </source>
</reference>
<sequence>MKALLRRLVRLTVTNALSLAYLGLIAACALAGAVYEWTGGDPADWVSGYWAVLLPLMPTFLLYAPLEDLVYDGPAATGWLFYGWAVMSFLLQSAAMGWLWETRDQGAPDP</sequence>